<feature type="region of interest" description="Disordered" evidence="1">
    <location>
        <begin position="151"/>
        <end position="193"/>
    </location>
</feature>
<feature type="compositionally biased region" description="Basic and acidic residues" evidence="1">
    <location>
        <begin position="1350"/>
        <end position="1378"/>
    </location>
</feature>
<proteinExistence type="predicted"/>
<dbReference type="EMBL" id="AAYL02000318">
    <property type="protein sequence ID" value="ESS29042.1"/>
    <property type="molecule type" value="Genomic_DNA"/>
</dbReference>
<dbReference type="PANTHER" id="PTHR23148:SF0">
    <property type="entry name" value="SERINE_ARGININE REPETITIVE MATRIX PROTEIN 1"/>
    <property type="match status" value="1"/>
</dbReference>
<feature type="compositionally biased region" description="Polar residues" evidence="1">
    <location>
        <begin position="151"/>
        <end position="161"/>
    </location>
</feature>
<feature type="compositionally biased region" description="Basic residues" evidence="1">
    <location>
        <begin position="166"/>
        <end position="185"/>
    </location>
</feature>
<gene>
    <name evidence="2" type="ORF">TGVEG_305200</name>
</gene>
<feature type="region of interest" description="Disordered" evidence="1">
    <location>
        <begin position="1"/>
        <end position="42"/>
    </location>
</feature>
<dbReference type="GO" id="GO:0048024">
    <property type="term" value="P:regulation of mRNA splicing, via spliceosome"/>
    <property type="evidence" value="ECO:0007669"/>
    <property type="project" value="TreeGrafter"/>
</dbReference>
<evidence type="ECO:0000313" key="2">
    <source>
        <dbReference type="EMBL" id="ESS29042.1"/>
    </source>
</evidence>
<feature type="compositionally biased region" description="Basic and acidic residues" evidence="1">
    <location>
        <begin position="436"/>
        <end position="449"/>
    </location>
</feature>
<feature type="region of interest" description="Disordered" evidence="1">
    <location>
        <begin position="57"/>
        <end position="92"/>
    </location>
</feature>
<accession>A0A125YRA2</accession>
<feature type="compositionally biased region" description="Acidic residues" evidence="1">
    <location>
        <begin position="1206"/>
        <end position="1215"/>
    </location>
</feature>
<feature type="compositionally biased region" description="Low complexity" evidence="1">
    <location>
        <begin position="260"/>
        <end position="295"/>
    </location>
</feature>
<feature type="compositionally biased region" description="Low complexity" evidence="1">
    <location>
        <begin position="451"/>
        <end position="466"/>
    </location>
</feature>
<dbReference type="GO" id="GO:0005681">
    <property type="term" value="C:spliceosomal complex"/>
    <property type="evidence" value="ECO:0007669"/>
    <property type="project" value="TreeGrafter"/>
</dbReference>
<dbReference type="InterPro" id="IPR052225">
    <property type="entry name" value="Ser/Arg_repetitive_matrix"/>
</dbReference>
<dbReference type="eggNOG" id="ENOG502QZMZ">
    <property type="taxonomic scope" value="Eukaryota"/>
</dbReference>
<dbReference type="OMA" id="AHRWWIH"/>
<name>A0A125YRA2_TOXGV</name>
<dbReference type="Proteomes" id="UP000002226">
    <property type="component" value="Unassembled WGS sequence"/>
</dbReference>
<feature type="compositionally biased region" description="Low complexity" evidence="1">
    <location>
        <begin position="7"/>
        <end position="42"/>
    </location>
</feature>
<dbReference type="OrthoDB" id="10006270at2759"/>
<dbReference type="PaxDb" id="5811-TGME49_105210"/>
<feature type="compositionally biased region" description="Basic and acidic residues" evidence="1">
    <location>
        <begin position="1121"/>
        <end position="1130"/>
    </location>
</feature>
<feature type="region of interest" description="Disordered" evidence="1">
    <location>
        <begin position="436"/>
        <end position="466"/>
    </location>
</feature>
<dbReference type="Gene3D" id="1.25.40.10">
    <property type="entry name" value="Tetratricopeptide repeat domain"/>
    <property type="match status" value="1"/>
</dbReference>
<feature type="region of interest" description="Disordered" evidence="1">
    <location>
        <begin position="216"/>
        <end position="297"/>
    </location>
</feature>
<organism evidence="2 3">
    <name type="scientific">Toxoplasma gondii (strain ATCC 50861 / VEG)</name>
    <dbReference type="NCBI Taxonomy" id="432359"/>
    <lineage>
        <taxon>Eukaryota</taxon>
        <taxon>Sar</taxon>
        <taxon>Alveolata</taxon>
        <taxon>Apicomplexa</taxon>
        <taxon>Conoidasida</taxon>
        <taxon>Coccidia</taxon>
        <taxon>Eucoccidiorida</taxon>
        <taxon>Eimeriorina</taxon>
        <taxon>Sarcocystidae</taxon>
        <taxon>Toxoplasma</taxon>
    </lineage>
</organism>
<feature type="compositionally biased region" description="Basic and acidic residues" evidence="1">
    <location>
        <begin position="1144"/>
        <end position="1160"/>
    </location>
</feature>
<dbReference type="SUPFAM" id="SSF48452">
    <property type="entry name" value="TPR-like"/>
    <property type="match status" value="2"/>
</dbReference>
<protein>
    <submittedName>
        <fullName evidence="2">Tetratricopeptide repeat-containing protein</fullName>
    </submittedName>
</protein>
<dbReference type="PANTHER" id="PTHR23148">
    <property type="entry name" value="SERINE/ARGININE REGULATED NUCLEAR MATRIX PROTEIN"/>
    <property type="match status" value="1"/>
</dbReference>
<evidence type="ECO:0000256" key="1">
    <source>
        <dbReference type="SAM" id="MobiDB-lite"/>
    </source>
</evidence>
<feature type="compositionally biased region" description="Low complexity" evidence="1">
    <location>
        <begin position="902"/>
        <end position="915"/>
    </location>
</feature>
<feature type="region of interest" description="Disordered" evidence="1">
    <location>
        <begin position="1120"/>
        <end position="1217"/>
    </location>
</feature>
<dbReference type="VEuPathDB" id="ToxoDB:TGVEG_305200"/>
<reference evidence="2" key="1">
    <citation type="submission" date="2007-03" db="EMBL/GenBank/DDBJ databases">
        <authorList>
            <person name="Paulsen I."/>
        </authorList>
    </citation>
    <scope>NUCLEOTIDE SEQUENCE</scope>
    <source>
        <strain evidence="2">VEG</strain>
    </source>
</reference>
<keyword evidence="3" id="KW-1185">Reference proteome</keyword>
<comment type="caution">
    <text evidence="2">The sequence shown here is derived from an EMBL/GenBank/DDBJ whole genome shotgun (WGS) entry which is preliminary data.</text>
</comment>
<feature type="compositionally biased region" description="Basic and acidic residues" evidence="1">
    <location>
        <begin position="1168"/>
        <end position="1192"/>
    </location>
</feature>
<feature type="region of interest" description="Disordered" evidence="1">
    <location>
        <begin position="889"/>
        <end position="915"/>
    </location>
</feature>
<evidence type="ECO:0000313" key="3">
    <source>
        <dbReference type="Proteomes" id="UP000002226"/>
    </source>
</evidence>
<sequence length="1453" mass="157967">MERDDASSFSFFSPSLQTASSSSHSSFFSSSSSSSQSRPFPSFSACPGSHLFVSPSAPALHARMRDPSNSRQDSTGETLFEGDTGGGDNVFTEVRVGGDAVLRGDSLLSRLAVSSSSCGLRPSAGASDGRLSSPFRSQAWQIRDTLSAFSANEKQSVSQGSIFPRRNSRPRRHPLSRRSPLHRPHSFPSSPAPTASFCSSLSSLLASLQPRRRLQAPPCTLHGVRRQQKRNFSLGLEDENSQPLSSTGKTPRPESPAAKPSSSFSSSLSSSSSSSPLSSSSSLSSSPSGLSSSSSVPVWGSGAVEVYRQLRARCRAPAQCRSQLFASSSGSSRRRLSGELSSSRDIVSVQEATSTAAKSGEVRRQPLALLCGDCSSLAASEEDFATMPLFQQEVMNDLLLLLPLAPPSSSVSSESSFSQIVGERLVARLLVSSEEELPRDGTARPEENAQKVASSSASPKSSPASVDSPLCVPACQLPVLPKTSEVKEGVSFFLGDAAFRQASWGLLHRGLWREVQRVLHCPAPSDLSLCLGTAMLRSGRLQEALEFLTCEIPFEDLPSHIAAPLHLLLAEVYDELGATSHGTEALCAACDFLPTGACSENLSFSPFSGEKERLRAFPSQTRNTEDLSFAIPGALSRLIGHARIPPEEEERVLSRLMAALSHAHRWWIHFFWTRRAGRREPRGQQDPPGYCSAPPDDRLANYCSPSSSPVSSSSSFSSFSSLLNSSPPWKLEPSSLVSTPDAVETLRVCRLLLSALSSSPSPPSVPSALLLSLGNARWQAHCSFCGFDFDIANSLSDFVLTADATDVDALATKASSLYQLGAARAPELEDFARRLRRLQGNTAISAFVTGKAALLGAAGDPEELRKAATFFSEALSLLCRHQVSAPSPLFSETGDRGKHPSKPSSSLSSSSTFPSLGSSLLPTQRRSLAFRCFEALAQTHADLGEPRVAIQYLLRAARLQPGNHRVYLHLGMQELEESESTPEPSLRTQMLARAEMFLTQALEMQPKDPFVYNELARLHAARNRLDCSVWYLERAVLCSVRTAASPALFLSNLGLAYLRTHAFRKAERTFRAALGAHLRLRPASAFLNPLCESLPQVFSPESSEERESCAPRGRVAFSEIGRTEARRAGETGDNSADAADSTGDPERGACLRTRRGETRNNECSSPGAKEEETRGRGDREDREGGRERREGVDFVPDSPLVRGAGEETEEENDEDGGFRLREVDERTAPENPFFSGDREETESEKKNRIFLHNLWLGLGVALYVQGNPICVGPLERALRLSGSCSGKSQATSKEDSASLTFLLYTAAIEDAPLLFPSLSPRPPLSLASKSFSTFLATCGGEQRATRARRSATEAGKDRQIQRRTAHRDEREDREEREAGANLVGKKRRVEGEARRRRKEVNELLDDVLEVFRKREKEREAHMAGEPDTESAEHFSFFFLEEARRTQATCCWQA</sequence>
<dbReference type="InterPro" id="IPR011990">
    <property type="entry name" value="TPR-like_helical_dom_sf"/>
</dbReference>
<feature type="region of interest" description="Disordered" evidence="1">
    <location>
        <begin position="1342"/>
        <end position="1379"/>
    </location>
</feature>
<dbReference type="GO" id="GO:0003723">
    <property type="term" value="F:RNA binding"/>
    <property type="evidence" value="ECO:0007669"/>
    <property type="project" value="TreeGrafter"/>
</dbReference>